<evidence type="ECO:0000313" key="3">
    <source>
        <dbReference type="Proteomes" id="UP001161247"/>
    </source>
</evidence>
<name>A0AAV1DIC0_OLDCO</name>
<sequence>MRRAKSNIESRSQSAPVEPPCFSSSEFERHTELESPDLSSSVDSSSDPSNQAIGSPVFPGAGNDYTVEGKKTTARGKKWTATTDEWECKSSFDFNTLDPFLMSEDWKVNVCMDILNGWRDDKLTSDEYVL</sequence>
<feature type="region of interest" description="Disordered" evidence="1">
    <location>
        <begin position="1"/>
        <end position="78"/>
    </location>
</feature>
<organism evidence="2 3">
    <name type="scientific">Oldenlandia corymbosa var. corymbosa</name>
    <dbReference type="NCBI Taxonomy" id="529605"/>
    <lineage>
        <taxon>Eukaryota</taxon>
        <taxon>Viridiplantae</taxon>
        <taxon>Streptophyta</taxon>
        <taxon>Embryophyta</taxon>
        <taxon>Tracheophyta</taxon>
        <taxon>Spermatophyta</taxon>
        <taxon>Magnoliopsida</taxon>
        <taxon>eudicotyledons</taxon>
        <taxon>Gunneridae</taxon>
        <taxon>Pentapetalae</taxon>
        <taxon>asterids</taxon>
        <taxon>lamiids</taxon>
        <taxon>Gentianales</taxon>
        <taxon>Rubiaceae</taxon>
        <taxon>Rubioideae</taxon>
        <taxon>Spermacoceae</taxon>
        <taxon>Hedyotis-Oldenlandia complex</taxon>
        <taxon>Oldenlandia</taxon>
    </lineage>
</organism>
<feature type="compositionally biased region" description="Low complexity" evidence="1">
    <location>
        <begin position="36"/>
        <end position="49"/>
    </location>
</feature>
<dbReference type="AlphaFoldDB" id="A0AAV1DIC0"/>
<evidence type="ECO:0000313" key="2">
    <source>
        <dbReference type="EMBL" id="CAI9106785.1"/>
    </source>
</evidence>
<dbReference type="EMBL" id="OX459122">
    <property type="protein sequence ID" value="CAI9106785.1"/>
    <property type="molecule type" value="Genomic_DNA"/>
</dbReference>
<keyword evidence="3" id="KW-1185">Reference proteome</keyword>
<evidence type="ECO:0000256" key="1">
    <source>
        <dbReference type="SAM" id="MobiDB-lite"/>
    </source>
</evidence>
<dbReference type="Proteomes" id="UP001161247">
    <property type="component" value="Chromosome 5"/>
</dbReference>
<proteinExistence type="predicted"/>
<gene>
    <name evidence="2" type="ORF">OLC1_LOCUS15232</name>
</gene>
<accession>A0AAV1DIC0</accession>
<reference evidence="2" key="1">
    <citation type="submission" date="2023-03" db="EMBL/GenBank/DDBJ databases">
        <authorList>
            <person name="Julca I."/>
        </authorList>
    </citation>
    <scope>NUCLEOTIDE SEQUENCE</scope>
</reference>
<protein>
    <submittedName>
        <fullName evidence="2">OLC1v1006004C1</fullName>
    </submittedName>
</protein>